<feature type="transmembrane region" description="Helical" evidence="1">
    <location>
        <begin position="109"/>
        <end position="127"/>
    </location>
</feature>
<dbReference type="AlphaFoldDB" id="A0A917X2D0"/>
<feature type="transmembrane region" description="Helical" evidence="1">
    <location>
        <begin position="190"/>
        <end position="211"/>
    </location>
</feature>
<dbReference type="EMBL" id="BMPI01000036">
    <property type="protein sequence ID" value="GGM54283.1"/>
    <property type="molecule type" value="Genomic_DNA"/>
</dbReference>
<keyword evidence="1" id="KW-0472">Membrane</keyword>
<keyword evidence="1" id="KW-0812">Transmembrane</keyword>
<keyword evidence="3" id="KW-1185">Reference proteome</keyword>
<sequence length="243" mass="24367">MALGAAIGGILVPAVGVALSPVPILAAFQAAGPARAPDSPDATATAVSEGSRRTGTALLDRTRTAFGDLAAATAVPRPTGLAYLCAFLVALAVPAVLVVAVAGPAARNAIDILLILLGIVLLLLAATEWRRRPLPGHQRRPPPWLAGLATMPLRDAALRGARAAVDPKNLTLTVAAALLTARAGGGEGPAVLYAVLGSLTVAAPMLWGARLAPLGDWFARDHAPILVTTLLLTGAAVLGAGLA</sequence>
<name>A0A917X2D0_9ACTN</name>
<dbReference type="InterPro" id="IPR021315">
    <property type="entry name" value="Gap/Sap"/>
</dbReference>
<evidence type="ECO:0000313" key="2">
    <source>
        <dbReference type="EMBL" id="GGM54283.1"/>
    </source>
</evidence>
<proteinExistence type="predicted"/>
<keyword evidence="1" id="KW-1133">Transmembrane helix</keyword>
<gene>
    <name evidence="2" type="ORF">GCM10007977_064880</name>
</gene>
<protein>
    <submittedName>
        <fullName evidence="2">Uncharacterized protein</fullName>
    </submittedName>
</protein>
<dbReference type="Proteomes" id="UP000642070">
    <property type="component" value="Unassembled WGS sequence"/>
</dbReference>
<evidence type="ECO:0000256" key="1">
    <source>
        <dbReference type="SAM" id="Phobius"/>
    </source>
</evidence>
<reference evidence="2" key="2">
    <citation type="submission" date="2020-09" db="EMBL/GenBank/DDBJ databases">
        <authorList>
            <person name="Sun Q."/>
            <person name="Ohkuma M."/>
        </authorList>
    </citation>
    <scope>NUCLEOTIDE SEQUENCE</scope>
    <source>
        <strain evidence="2">JCM 19831</strain>
    </source>
</reference>
<feature type="transmembrane region" description="Helical" evidence="1">
    <location>
        <begin position="223"/>
        <end position="242"/>
    </location>
</feature>
<reference evidence="2" key="1">
    <citation type="journal article" date="2014" name="Int. J. Syst. Evol. Microbiol.">
        <title>Complete genome sequence of Corynebacterium casei LMG S-19264T (=DSM 44701T), isolated from a smear-ripened cheese.</title>
        <authorList>
            <consortium name="US DOE Joint Genome Institute (JGI-PGF)"/>
            <person name="Walter F."/>
            <person name="Albersmeier A."/>
            <person name="Kalinowski J."/>
            <person name="Ruckert C."/>
        </authorList>
    </citation>
    <scope>NUCLEOTIDE SEQUENCE</scope>
    <source>
        <strain evidence="2">JCM 19831</strain>
    </source>
</reference>
<accession>A0A917X2D0</accession>
<feature type="transmembrane region" description="Helical" evidence="1">
    <location>
        <begin position="81"/>
        <end position="102"/>
    </location>
</feature>
<dbReference type="Pfam" id="PF11139">
    <property type="entry name" value="SfLAP"/>
    <property type="match status" value="1"/>
</dbReference>
<evidence type="ECO:0000313" key="3">
    <source>
        <dbReference type="Proteomes" id="UP000642070"/>
    </source>
</evidence>
<dbReference type="RefSeq" id="WP_190253797.1">
    <property type="nucleotide sequence ID" value="NZ_BMPI01000036.1"/>
</dbReference>
<comment type="caution">
    <text evidence="2">The sequence shown here is derived from an EMBL/GenBank/DDBJ whole genome shotgun (WGS) entry which is preliminary data.</text>
</comment>
<organism evidence="2 3">
    <name type="scientific">Dactylosporangium sucinum</name>
    <dbReference type="NCBI Taxonomy" id="1424081"/>
    <lineage>
        <taxon>Bacteria</taxon>
        <taxon>Bacillati</taxon>
        <taxon>Actinomycetota</taxon>
        <taxon>Actinomycetes</taxon>
        <taxon>Micromonosporales</taxon>
        <taxon>Micromonosporaceae</taxon>
        <taxon>Dactylosporangium</taxon>
    </lineage>
</organism>